<dbReference type="GO" id="GO:0051539">
    <property type="term" value="F:4 iron, 4 sulfur cluster binding"/>
    <property type="evidence" value="ECO:0007669"/>
    <property type="project" value="UniProtKB-UniRule"/>
</dbReference>
<dbReference type="GO" id="GO:0019379">
    <property type="term" value="P:sulfate assimilation, phosphoadenylyl sulfate reduction by phosphoadenylyl-sulfate reductase (thioredoxin)"/>
    <property type="evidence" value="ECO:0007669"/>
    <property type="project" value="UniProtKB-UniRule"/>
</dbReference>
<dbReference type="STRING" id="1200352.A606_01725"/>
<dbReference type="eggNOG" id="COG0175">
    <property type="taxonomic scope" value="Bacteria"/>
</dbReference>
<dbReference type="InterPro" id="IPR014729">
    <property type="entry name" value="Rossmann-like_a/b/a_fold"/>
</dbReference>
<keyword evidence="4" id="KW-0479">Metal-binding</keyword>
<feature type="binding site" evidence="4">
    <location>
        <position position="264"/>
    </location>
    <ligand>
        <name>[4Fe-4S] cluster</name>
        <dbReference type="ChEBI" id="CHEBI:49883"/>
    </ligand>
</feature>
<evidence type="ECO:0000256" key="5">
    <source>
        <dbReference type="SAM" id="MobiDB-lite"/>
    </source>
</evidence>
<comment type="pathway">
    <text evidence="3 4">Sulfur metabolism; hydrogen sulfide biosynthesis; sulfite from sulfate.</text>
</comment>
<evidence type="ECO:0000259" key="6">
    <source>
        <dbReference type="Pfam" id="PF01507"/>
    </source>
</evidence>
<feature type="binding site" evidence="4">
    <location>
        <position position="182"/>
    </location>
    <ligand>
        <name>[4Fe-4S] cluster</name>
        <dbReference type="ChEBI" id="CHEBI:49883"/>
    </ligand>
</feature>
<evidence type="ECO:0000313" key="7">
    <source>
        <dbReference type="EMBL" id="AGP30000.1"/>
    </source>
</evidence>
<dbReference type="GO" id="GO:0004604">
    <property type="term" value="F:phosphoadenylyl-sulfate reductase (thioredoxin) activity"/>
    <property type="evidence" value="ECO:0007669"/>
    <property type="project" value="UniProtKB-UniRule"/>
</dbReference>
<dbReference type="EMBL" id="CP003696">
    <property type="protein sequence ID" value="AGP30000.1"/>
    <property type="molecule type" value="Genomic_DNA"/>
</dbReference>
<dbReference type="RefSeq" id="WP_020440365.1">
    <property type="nucleotide sequence ID" value="NC_021663.1"/>
</dbReference>
<dbReference type="NCBIfam" id="TIGR00434">
    <property type="entry name" value="cysH"/>
    <property type="match status" value="1"/>
</dbReference>
<organism evidence="7 8">
    <name type="scientific">Corynebacterium terpenotabidum Y-11</name>
    <dbReference type="NCBI Taxonomy" id="1200352"/>
    <lineage>
        <taxon>Bacteria</taxon>
        <taxon>Bacillati</taxon>
        <taxon>Actinomycetota</taxon>
        <taxon>Actinomycetes</taxon>
        <taxon>Mycobacteriales</taxon>
        <taxon>Corynebacteriaceae</taxon>
        <taxon>Corynebacterium</taxon>
    </lineage>
</organism>
<dbReference type="HAMAP" id="MF_00063">
    <property type="entry name" value="CysH"/>
    <property type="match status" value="1"/>
</dbReference>
<comment type="cofactor">
    <cofactor evidence="4">
        <name>[4Fe-4S] cluster</name>
        <dbReference type="ChEBI" id="CHEBI:49883"/>
    </cofactor>
    <text evidence="4">Binds 1 [4Fe-4S] cluster per subunit.</text>
</comment>
<protein>
    <recommendedName>
        <fullName evidence="4">Adenosine 5'-phosphosulfate reductase</fullName>
        <shortName evidence="4">APS reductase</shortName>
        <ecNumber evidence="4">1.8.4.10</ecNumber>
    </recommendedName>
    <alternativeName>
        <fullName evidence="4">5'-adenylylsulfate reductase</fullName>
    </alternativeName>
    <alternativeName>
        <fullName evidence="4">Thioredoxin-dependent 5'-adenylylsulfate reductase</fullName>
    </alternativeName>
</protein>
<proteinExistence type="inferred from homology"/>
<evidence type="ECO:0000256" key="2">
    <source>
        <dbReference type="ARBA" id="ARBA00023002"/>
    </source>
</evidence>
<keyword evidence="2 4" id="KW-0560">Oxidoreductase</keyword>
<dbReference type="SUPFAM" id="SSF52402">
    <property type="entry name" value="Adenine nucleotide alpha hydrolases-like"/>
    <property type="match status" value="1"/>
</dbReference>
<dbReference type="InterPro" id="IPR004511">
    <property type="entry name" value="PAPS/APS_Rdtase"/>
</dbReference>
<evidence type="ECO:0000256" key="1">
    <source>
        <dbReference type="ARBA" id="ARBA00009732"/>
    </source>
</evidence>
<dbReference type="HOGENOM" id="CLU_044089_2_0_11"/>
<feature type="active site" description="Nucleophile; cysteine thiosulfonate intermediate" evidence="4">
    <location>
        <position position="290"/>
    </location>
</feature>
<dbReference type="PANTHER" id="PTHR46509">
    <property type="entry name" value="PHOSPHOADENOSINE PHOSPHOSULFATE REDUCTASE"/>
    <property type="match status" value="1"/>
</dbReference>
<evidence type="ECO:0000313" key="8">
    <source>
        <dbReference type="Proteomes" id="UP000014809"/>
    </source>
</evidence>
<dbReference type="Proteomes" id="UP000014809">
    <property type="component" value="Chromosome"/>
</dbReference>
<feature type="compositionally biased region" description="Basic and acidic residues" evidence="5">
    <location>
        <begin position="42"/>
        <end position="51"/>
    </location>
</feature>
<keyword evidence="8" id="KW-1185">Reference proteome</keyword>
<feature type="binding site" evidence="4">
    <location>
        <position position="267"/>
    </location>
    <ligand>
        <name>[4Fe-4S] cluster</name>
        <dbReference type="ChEBI" id="CHEBI:49883"/>
    </ligand>
</feature>
<evidence type="ECO:0000256" key="4">
    <source>
        <dbReference type="HAMAP-Rule" id="MF_00063"/>
    </source>
</evidence>
<dbReference type="Gene3D" id="3.40.50.620">
    <property type="entry name" value="HUPs"/>
    <property type="match status" value="1"/>
</dbReference>
<feature type="binding site" evidence="4">
    <location>
        <position position="183"/>
    </location>
    <ligand>
        <name>[4Fe-4S] cluster</name>
        <dbReference type="ChEBI" id="CHEBI:49883"/>
    </ligand>
</feature>
<dbReference type="GO" id="GO:0043866">
    <property type="term" value="F:adenylyl-sulfate reductase (thioredoxin) activity"/>
    <property type="evidence" value="ECO:0007669"/>
    <property type="project" value="UniProtKB-EC"/>
</dbReference>
<accession>S4XEH5</accession>
<comment type="subcellular location">
    <subcellularLocation>
        <location evidence="4">Cytoplasm</location>
    </subcellularLocation>
</comment>
<feature type="domain" description="Phosphoadenosine phosphosulphate reductase" evidence="6">
    <location>
        <begin position="104"/>
        <end position="270"/>
    </location>
</feature>
<dbReference type="AlphaFoldDB" id="S4XEH5"/>
<dbReference type="PANTHER" id="PTHR46509:SF1">
    <property type="entry name" value="PHOSPHOADENOSINE PHOSPHOSULFATE REDUCTASE"/>
    <property type="match status" value="1"/>
</dbReference>
<keyword evidence="4" id="KW-0411">Iron-sulfur</keyword>
<comment type="function">
    <text evidence="4">Catalyzes the formation of sulfite from adenosine 5'-phosphosulfate (APS) using thioredoxin as an electron donor.</text>
</comment>
<name>S4XEH5_9CORY</name>
<dbReference type="PATRIC" id="fig|1200352.3.peg.347"/>
<sequence length="294" mass="31869">MTNTGAAAGIPVLTGLVGFGDGASVNLVGGNGADSADTAGHASDRPRKDPEVSPAGAPTTTTHLSAEQSAAHRALVDEWNDQLEGKSAEEILDWVNEHITGTVAVTMSMQDTVLAELAQGRIHDAELVFLDTGYHFDETYDVAREVDERYSLPLKTVEPVLTVDEQDREYGANLYRSNPTACCRMRKVEPLARMLNPYEAWISGVKRVDSELRKDTPILDVDRTGRLKINPIAAWTDQDVEDYITAHDLIIHPLTTQGYPSIGCATCTMPVAPGEDPRSGRWAGSTKTECGLHL</sequence>
<dbReference type="OrthoDB" id="9794018at2"/>
<dbReference type="GO" id="GO:0070814">
    <property type="term" value="P:hydrogen sulfide biosynthetic process"/>
    <property type="evidence" value="ECO:0007669"/>
    <property type="project" value="UniProtKB-UniRule"/>
</dbReference>
<reference evidence="7 8" key="1">
    <citation type="submission" date="2012-06" db="EMBL/GenBank/DDBJ databases">
        <title>Complete genome sequence of Corynebacterium terpenotabidum Y-11 (=DSM 44721).</title>
        <authorList>
            <person name="Ruckert C."/>
            <person name="Albersmeier A."/>
            <person name="Al-Dilaimi A."/>
            <person name="Szczepanowski R."/>
            <person name="Kalinowski J."/>
        </authorList>
    </citation>
    <scope>NUCLEOTIDE SEQUENCE [LARGE SCALE GENOMIC DNA]</scope>
    <source>
        <strain evidence="7 8">Y-11</strain>
    </source>
</reference>
<dbReference type="GO" id="GO:0005737">
    <property type="term" value="C:cytoplasm"/>
    <property type="evidence" value="ECO:0007669"/>
    <property type="project" value="UniProtKB-SubCell"/>
</dbReference>
<dbReference type="Pfam" id="PF01507">
    <property type="entry name" value="PAPS_reduct"/>
    <property type="match status" value="1"/>
</dbReference>
<dbReference type="EC" id="1.8.4.10" evidence="4"/>
<dbReference type="InterPro" id="IPR002500">
    <property type="entry name" value="PAPS_reduct_dom"/>
</dbReference>
<gene>
    <name evidence="4" type="primary">cysH</name>
    <name evidence="7" type="ORF">A606_01725</name>
</gene>
<comment type="similarity">
    <text evidence="1 4">Belongs to the PAPS reductase family. CysH subfamily.</text>
</comment>
<keyword evidence="4" id="KW-0963">Cytoplasm</keyword>
<dbReference type="GO" id="GO:0046872">
    <property type="term" value="F:metal ion binding"/>
    <property type="evidence" value="ECO:0007669"/>
    <property type="project" value="UniProtKB-KW"/>
</dbReference>
<feature type="region of interest" description="Disordered" evidence="5">
    <location>
        <begin position="34"/>
        <end position="65"/>
    </location>
</feature>
<feature type="region of interest" description="Disordered" evidence="5">
    <location>
        <begin position="275"/>
        <end position="294"/>
    </location>
</feature>
<keyword evidence="4" id="KW-0408">Iron</keyword>
<comment type="catalytic activity">
    <reaction evidence="4">
        <text>[thioredoxin]-disulfide + sulfite + AMP + 2 H(+) = adenosine 5'-phosphosulfate + [thioredoxin]-dithiol</text>
        <dbReference type="Rhea" id="RHEA:21976"/>
        <dbReference type="Rhea" id="RHEA-COMP:10698"/>
        <dbReference type="Rhea" id="RHEA-COMP:10700"/>
        <dbReference type="ChEBI" id="CHEBI:15378"/>
        <dbReference type="ChEBI" id="CHEBI:17359"/>
        <dbReference type="ChEBI" id="CHEBI:29950"/>
        <dbReference type="ChEBI" id="CHEBI:50058"/>
        <dbReference type="ChEBI" id="CHEBI:58243"/>
        <dbReference type="ChEBI" id="CHEBI:456215"/>
        <dbReference type="EC" id="1.8.4.10"/>
    </reaction>
</comment>
<evidence type="ECO:0000256" key="3">
    <source>
        <dbReference type="ARBA" id="ARBA00024327"/>
    </source>
</evidence>
<dbReference type="NCBIfam" id="NF002537">
    <property type="entry name" value="PRK02090.1"/>
    <property type="match status" value="1"/>
</dbReference>
<dbReference type="KEGG" id="cter:A606_01725"/>